<feature type="transmembrane region" description="Helical" evidence="7">
    <location>
        <begin position="166"/>
        <end position="189"/>
    </location>
</feature>
<dbReference type="EMBL" id="NIBG01000011">
    <property type="protein sequence ID" value="PAB58803.1"/>
    <property type="molecule type" value="Genomic_DNA"/>
</dbReference>
<keyword evidence="5 7" id="KW-0472">Membrane</keyword>
<name>A0A267MJ35_9FIRM</name>
<evidence type="ECO:0000256" key="4">
    <source>
        <dbReference type="ARBA" id="ARBA00022989"/>
    </source>
</evidence>
<accession>A0A267MJ35</accession>
<evidence type="ECO:0000256" key="7">
    <source>
        <dbReference type="SAM" id="Phobius"/>
    </source>
</evidence>
<dbReference type="Pfam" id="PF06738">
    <property type="entry name" value="ThrE"/>
    <property type="match status" value="1"/>
</dbReference>
<keyword evidence="3 7" id="KW-0812">Transmembrane</keyword>
<evidence type="ECO:0000256" key="2">
    <source>
        <dbReference type="ARBA" id="ARBA00022475"/>
    </source>
</evidence>
<feature type="transmembrane region" description="Helical" evidence="7">
    <location>
        <begin position="117"/>
        <end position="136"/>
    </location>
</feature>
<comment type="similarity">
    <text evidence="6">Belongs to the ThrE exporter (TC 2.A.79) family.</text>
</comment>
<keyword evidence="4 7" id="KW-1133">Transmembrane helix</keyword>
<dbReference type="Proteomes" id="UP000216024">
    <property type="component" value="Unassembled WGS sequence"/>
</dbReference>
<dbReference type="AlphaFoldDB" id="A0A267MJ35"/>
<evidence type="ECO:0000313" key="9">
    <source>
        <dbReference type="EMBL" id="PAB58803.1"/>
    </source>
</evidence>
<evidence type="ECO:0000256" key="6">
    <source>
        <dbReference type="ARBA" id="ARBA00034125"/>
    </source>
</evidence>
<evidence type="ECO:0000256" key="3">
    <source>
        <dbReference type="ARBA" id="ARBA00022692"/>
    </source>
</evidence>
<comment type="subcellular location">
    <subcellularLocation>
        <location evidence="1">Cell membrane</location>
        <topology evidence="1">Multi-pass membrane protein</topology>
    </subcellularLocation>
</comment>
<comment type="caution">
    <text evidence="9">The sequence shown here is derived from an EMBL/GenBank/DDBJ whole genome shotgun (WGS) entry which is preliminary data.</text>
</comment>
<dbReference type="InterPro" id="IPR010619">
    <property type="entry name" value="ThrE-like_N"/>
</dbReference>
<feature type="domain" description="Threonine/serine exporter-like N-terminal" evidence="8">
    <location>
        <begin position="12"/>
        <end position="250"/>
    </location>
</feature>
<evidence type="ECO:0000256" key="5">
    <source>
        <dbReference type="ARBA" id="ARBA00023136"/>
    </source>
</evidence>
<keyword evidence="2" id="KW-1003">Cell membrane</keyword>
<evidence type="ECO:0000256" key="1">
    <source>
        <dbReference type="ARBA" id="ARBA00004651"/>
    </source>
</evidence>
<feature type="transmembrane region" description="Helical" evidence="7">
    <location>
        <begin position="195"/>
        <end position="217"/>
    </location>
</feature>
<evidence type="ECO:0000259" key="8">
    <source>
        <dbReference type="Pfam" id="PF06738"/>
    </source>
</evidence>
<sequence>MMTITEKKGILRIALYAGEIMLKNGAEIYRVEDTIIRICTSKNLNHVNAFVTPTGIFVSDDRMDGISFIKRIKNRSLNLHKVSMVNNFSRGYVNSTMGISQALTQLKKIDESDKYPLPVRVFFTGVIGGFFSLMFGGQFLDFISASIISMVSIFIADQIDKISDTSFFPTIIASSTIGLLGILFTLIGIGKSLDMIIVGSLMPLVPGVAFTNGLRDFISGDLIAGLTKIFEAIFIAICIAVGIGIVFQLWVSWFGGAF</sequence>
<dbReference type="PANTHER" id="PTHR34390">
    <property type="entry name" value="UPF0442 PROTEIN YJJB-RELATED"/>
    <property type="match status" value="1"/>
</dbReference>
<feature type="transmembrane region" description="Helical" evidence="7">
    <location>
        <begin position="229"/>
        <end position="251"/>
    </location>
</feature>
<dbReference type="GO" id="GO:0005886">
    <property type="term" value="C:plasma membrane"/>
    <property type="evidence" value="ECO:0007669"/>
    <property type="project" value="UniProtKB-SubCell"/>
</dbReference>
<dbReference type="GO" id="GO:0022857">
    <property type="term" value="F:transmembrane transporter activity"/>
    <property type="evidence" value="ECO:0007669"/>
    <property type="project" value="InterPro"/>
</dbReference>
<dbReference type="InterPro" id="IPR050539">
    <property type="entry name" value="ThrE_Dicarb/AminoAcid_Exp"/>
</dbReference>
<reference evidence="9 10" key="1">
    <citation type="submission" date="2017-06" db="EMBL/GenBank/DDBJ databases">
        <title>Draft genome sequence of anaerobic fermentative bacterium Anaeromicrobium sediminis DY2726D isolated from West Pacific Ocean sediments.</title>
        <authorList>
            <person name="Zeng X."/>
        </authorList>
    </citation>
    <scope>NUCLEOTIDE SEQUENCE [LARGE SCALE GENOMIC DNA]</scope>
    <source>
        <strain evidence="9 10">DY2726D</strain>
    </source>
</reference>
<organism evidence="9 10">
    <name type="scientific">Anaeromicrobium sediminis</name>
    <dbReference type="NCBI Taxonomy" id="1478221"/>
    <lineage>
        <taxon>Bacteria</taxon>
        <taxon>Bacillati</taxon>
        <taxon>Bacillota</taxon>
        <taxon>Clostridia</taxon>
        <taxon>Peptostreptococcales</taxon>
        <taxon>Thermotaleaceae</taxon>
        <taxon>Anaeromicrobium</taxon>
    </lineage>
</organism>
<evidence type="ECO:0000313" key="10">
    <source>
        <dbReference type="Proteomes" id="UP000216024"/>
    </source>
</evidence>
<dbReference type="PANTHER" id="PTHR34390:SF2">
    <property type="entry name" value="SUCCINATE TRANSPORTER SUBUNIT YJJP-RELATED"/>
    <property type="match status" value="1"/>
</dbReference>
<proteinExistence type="inferred from homology"/>
<gene>
    <name evidence="9" type="ORF">CCE28_12975</name>
</gene>
<dbReference type="GO" id="GO:0015744">
    <property type="term" value="P:succinate transport"/>
    <property type="evidence" value="ECO:0007669"/>
    <property type="project" value="TreeGrafter"/>
</dbReference>
<keyword evidence="10" id="KW-1185">Reference proteome</keyword>
<protein>
    <recommendedName>
        <fullName evidence="8">Threonine/serine exporter-like N-terminal domain-containing protein</fullName>
    </recommendedName>
</protein>